<dbReference type="RefSeq" id="WP_348026684.1">
    <property type="nucleotide sequence ID" value="NZ_CP129113.1"/>
</dbReference>
<proteinExistence type="predicted"/>
<keyword evidence="2" id="KW-1185">Reference proteome</keyword>
<dbReference type="InterPro" id="IPR018691">
    <property type="entry name" value="DUF2188"/>
</dbReference>
<dbReference type="EMBL" id="CP129113">
    <property type="protein sequence ID" value="WLV24048.1"/>
    <property type="molecule type" value="Genomic_DNA"/>
</dbReference>
<accession>A0ABY9KWT4</accession>
<dbReference type="Proteomes" id="UP001180087">
    <property type="component" value="Chromosome"/>
</dbReference>
<evidence type="ECO:0000313" key="1">
    <source>
        <dbReference type="EMBL" id="WLV24048.1"/>
    </source>
</evidence>
<organism evidence="1 2">
    <name type="scientific">Aciduricibacillus chroicocephali</name>
    <dbReference type="NCBI Taxonomy" id="3054939"/>
    <lineage>
        <taxon>Bacteria</taxon>
        <taxon>Bacillati</taxon>
        <taxon>Bacillota</taxon>
        <taxon>Bacilli</taxon>
        <taxon>Bacillales</taxon>
        <taxon>Bacillaceae</taxon>
        <taxon>Aciduricibacillus</taxon>
    </lineage>
</organism>
<sequence length="67" mass="7638">MNVNMYSVVPTPDMSSWIVKLEDAVPENQYNSQVEAIEAATKLAKDNAPSKIEVWDKNHNMIDKKIF</sequence>
<reference evidence="1" key="1">
    <citation type="submission" date="2023-06" db="EMBL/GenBank/DDBJ databases">
        <title>A Treasure from Seagulls: Isolation and Description of Aciduricobacillus qingdaonensis gen. nov., sp. nov., a Rare Obligately Uric Acid-utilizing Member in the Family Bacillaceae.</title>
        <authorList>
            <person name="Liu W."/>
            <person name="Wang B."/>
        </authorList>
    </citation>
    <scope>NUCLEOTIDE SEQUENCE</scope>
    <source>
        <strain evidence="1">44XB</strain>
    </source>
</reference>
<gene>
    <name evidence="1" type="ORF">QR721_10430</name>
</gene>
<evidence type="ECO:0000313" key="2">
    <source>
        <dbReference type="Proteomes" id="UP001180087"/>
    </source>
</evidence>
<dbReference type="Pfam" id="PF09954">
    <property type="entry name" value="DUF2188"/>
    <property type="match status" value="1"/>
</dbReference>
<name>A0ABY9KWT4_9BACI</name>
<protein>
    <submittedName>
        <fullName evidence="1">DUF2188 domain-containing protein</fullName>
    </submittedName>
</protein>